<accession>A0A1H6ZIQ6</accession>
<dbReference type="NCBIfam" id="NF006134">
    <property type="entry name" value="PRK08279.1"/>
    <property type="match status" value="1"/>
</dbReference>
<dbReference type="GO" id="GO:0005886">
    <property type="term" value="C:plasma membrane"/>
    <property type="evidence" value="ECO:0007669"/>
    <property type="project" value="TreeGrafter"/>
</dbReference>
<dbReference type="InterPro" id="IPR020845">
    <property type="entry name" value="AMP-binding_CS"/>
</dbReference>
<dbReference type="FunFam" id="3.30.300.30:FF:000002">
    <property type="entry name" value="Long-chain fatty acid transport protein 1"/>
    <property type="match status" value="1"/>
</dbReference>
<dbReference type="PANTHER" id="PTHR43107">
    <property type="entry name" value="LONG-CHAIN FATTY ACID TRANSPORT PROTEIN"/>
    <property type="match status" value="1"/>
</dbReference>
<sequence length="619" mass="68765">MNDRMKPPVVAIQQDVPVAREVTQAKLDRRAAASALIKPRDIYTIADRLEEQAQRYAERPLLIYGEQRFSYAEVDARANQVAHAALARGLKAGDVCALALENRPEFFFAWFGLVKLGVVVAFINTQVSGRPLVHALETTGASAVLVGEECLANFVATEGLPALPLWLVPDEEKPAERALLEHADCRFAVEVAQASRLAVSRELRAGLTAETPTLLIFTSGTTGLPKAARYSHMRWMCSGDVMVVTLDVTPQDVFYCCLPLYHGAAATSVTSTALKGGAAIVVRRRFSVREFWSDVRRNGITVCQYIGEICRYLLNLPEAPNDREHSLRAMLGAGLTLDSWQRWVERFGEVQIFEGWGSTESNANLVNVDNRVGSCGRVPYWEKTNLRLVRYDIESDSHPRDEQGFYQLCQPGEVGEAIGFIVDHPDIGGGRFEGYTSAEATEKKILRDVFQKGDAYWSSGDLLRYDEDGYCYFVDRIGDTFRWKSENVSTLEVSDALSDYPGLELINIYGVQVPGQEGRAGMAAVLMQEGQRFDPDSFYALTEARLPRYAAPVFVRVSKAADLTSTFKLRKVDLQRQGYSPTAFEDPLYVRDDSAGTYQPYSREVLASIGLQPFGESHG</sequence>
<dbReference type="EMBL" id="FNZE01000010">
    <property type="protein sequence ID" value="SEJ52586.1"/>
    <property type="molecule type" value="Genomic_DNA"/>
</dbReference>
<dbReference type="InterPro" id="IPR045851">
    <property type="entry name" value="AMP-bd_C_sf"/>
</dbReference>
<proteinExistence type="inferred from homology"/>
<feature type="domain" description="AMP-dependent synthetase/ligase" evidence="5">
    <location>
        <begin position="49"/>
        <end position="394"/>
    </location>
</feature>
<protein>
    <submittedName>
        <fullName evidence="6">Fatty-acyl-CoA synthase</fullName>
    </submittedName>
</protein>
<dbReference type="PANTHER" id="PTHR43107:SF15">
    <property type="entry name" value="FATTY ACID TRANSPORT PROTEIN 3, ISOFORM A"/>
    <property type="match status" value="1"/>
</dbReference>
<dbReference type="AlphaFoldDB" id="A0A1H6ZIQ6"/>
<dbReference type="Proteomes" id="UP000242930">
    <property type="component" value="Unassembled WGS sequence"/>
</dbReference>
<evidence type="ECO:0000256" key="1">
    <source>
        <dbReference type="ARBA" id="ARBA00006432"/>
    </source>
</evidence>
<dbReference type="OrthoDB" id="9803968at2"/>
<dbReference type="Gene3D" id="3.40.50.12780">
    <property type="entry name" value="N-terminal domain of ligase-like"/>
    <property type="match status" value="1"/>
</dbReference>
<dbReference type="SUPFAM" id="SSF56801">
    <property type="entry name" value="Acetyl-CoA synthetase-like"/>
    <property type="match status" value="1"/>
</dbReference>
<evidence type="ECO:0000313" key="6">
    <source>
        <dbReference type="EMBL" id="SEJ52586.1"/>
    </source>
</evidence>
<keyword evidence="3" id="KW-0547">Nucleotide-binding</keyword>
<dbReference type="GO" id="GO:0004467">
    <property type="term" value="F:long-chain fatty acid-CoA ligase activity"/>
    <property type="evidence" value="ECO:0007669"/>
    <property type="project" value="TreeGrafter"/>
</dbReference>
<organism evidence="6 7">
    <name type="scientific">Pseudomonas linyingensis</name>
    <dbReference type="NCBI Taxonomy" id="915471"/>
    <lineage>
        <taxon>Bacteria</taxon>
        <taxon>Pseudomonadati</taxon>
        <taxon>Pseudomonadota</taxon>
        <taxon>Gammaproteobacteria</taxon>
        <taxon>Pseudomonadales</taxon>
        <taxon>Pseudomonadaceae</taxon>
        <taxon>Pseudomonas</taxon>
    </lineage>
</organism>
<comment type="similarity">
    <text evidence="1">Belongs to the ATP-dependent AMP-binding enzyme family.</text>
</comment>
<keyword evidence="2" id="KW-0436">Ligase</keyword>
<dbReference type="InterPro" id="IPR000873">
    <property type="entry name" value="AMP-dep_synth/lig_dom"/>
</dbReference>
<evidence type="ECO:0000259" key="5">
    <source>
        <dbReference type="Pfam" id="PF00501"/>
    </source>
</evidence>
<keyword evidence="7" id="KW-1185">Reference proteome</keyword>
<dbReference type="Pfam" id="PF00501">
    <property type="entry name" value="AMP-binding"/>
    <property type="match status" value="1"/>
</dbReference>
<dbReference type="InterPro" id="IPR042099">
    <property type="entry name" value="ANL_N_sf"/>
</dbReference>
<dbReference type="RefSeq" id="WP_090311896.1">
    <property type="nucleotide sequence ID" value="NZ_FNZE01000010.1"/>
</dbReference>
<dbReference type="GO" id="GO:0005324">
    <property type="term" value="F:long-chain fatty acid transmembrane transporter activity"/>
    <property type="evidence" value="ECO:0007669"/>
    <property type="project" value="TreeGrafter"/>
</dbReference>
<dbReference type="GO" id="GO:0044539">
    <property type="term" value="P:long-chain fatty acid import into cell"/>
    <property type="evidence" value="ECO:0007669"/>
    <property type="project" value="TreeGrafter"/>
</dbReference>
<gene>
    <name evidence="6" type="ORF">SAMN05216201_11072</name>
</gene>
<evidence type="ECO:0000256" key="2">
    <source>
        <dbReference type="ARBA" id="ARBA00022598"/>
    </source>
</evidence>
<dbReference type="PROSITE" id="PS00455">
    <property type="entry name" value="AMP_BINDING"/>
    <property type="match status" value="1"/>
</dbReference>
<name>A0A1H6ZIQ6_9PSED</name>
<keyword evidence="4" id="KW-0067">ATP-binding</keyword>
<dbReference type="Gene3D" id="3.30.300.30">
    <property type="match status" value="1"/>
</dbReference>
<reference evidence="7" key="1">
    <citation type="submission" date="2016-10" db="EMBL/GenBank/DDBJ databases">
        <authorList>
            <person name="Varghese N."/>
            <person name="Submissions S."/>
        </authorList>
    </citation>
    <scope>NUCLEOTIDE SEQUENCE [LARGE SCALE GENOMIC DNA]</scope>
    <source>
        <strain evidence="7">LMG 25967</strain>
    </source>
</reference>
<dbReference type="GO" id="GO:0005524">
    <property type="term" value="F:ATP binding"/>
    <property type="evidence" value="ECO:0007669"/>
    <property type="project" value="UniProtKB-KW"/>
</dbReference>
<evidence type="ECO:0000256" key="3">
    <source>
        <dbReference type="ARBA" id="ARBA00022741"/>
    </source>
</evidence>
<evidence type="ECO:0000256" key="4">
    <source>
        <dbReference type="ARBA" id="ARBA00022840"/>
    </source>
</evidence>
<evidence type="ECO:0000313" key="7">
    <source>
        <dbReference type="Proteomes" id="UP000242930"/>
    </source>
</evidence>
<dbReference type="STRING" id="915471.SAMN05216201_11072"/>